<gene>
    <name evidence="2" type="ORF">U14_03593</name>
</gene>
<dbReference type="PANTHER" id="PTHR14859">
    <property type="entry name" value="CALCOFLUOR WHITE HYPERSENSITIVE PROTEIN PRECURSOR"/>
    <property type="match status" value="1"/>
</dbReference>
<dbReference type="SUPFAM" id="SSF56219">
    <property type="entry name" value="DNase I-like"/>
    <property type="match status" value="1"/>
</dbReference>
<feature type="domain" description="Endonuclease/exonuclease/phosphatase" evidence="1">
    <location>
        <begin position="65"/>
        <end position="268"/>
    </location>
</feature>
<dbReference type="Pfam" id="PF03372">
    <property type="entry name" value="Exo_endo_phos"/>
    <property type="match status" value="1"/>
</dbReference>
<accession>A0A081BPM6</accession>
<sequence>MAACFMANSLMHHRIISFFKLLVYQCLLFLTSCGVARNYSEQEMPKFEDTLANTPSSSSETLKMVSFNVQYGNDIEKVIFEFQNRPQLQDADILMLQEMDDIGTRQIAEALHLNYVYYPAVVHPHNGKNFGNAILSKWPISDSGKLLLPHQHPINKQQRIAVFAIVTVNKQPIAVYNIHIEVPLLSTAKRLEQIDTALRHAAKQPVPFSIIGGDLNAVGADVRTSFSSLFHEYGFEWATANVGATSKFLMQLDQLYVKGMSVIDAGAESEIKIGDHYPVWAVVKPYRVVDWY</sequence>
<protein>
    <submittedName>
        <fullName evidence="2">Endonuclease/exonuclease/phosphatase family</fullName>
    </submittedName>
</protein>
<keyword evidence="2" id="KW-0540">Nuclease</keyword>
<dbReference type="InterPro" id="IPR005135">
    <property type="entry name" value="Endo/exonuclease/phosphatase"/>
</dbReference>
<dbReference type="AlphaFoldDB" id="A0A081BPM6"/>
<organism evidence="2">
    <name type="scientific">Candidatus Moduliflexus flocculans</name>
    <dbReference type="NCBI Taxonomy" id="1499966"/>
    <lineage>
        <taxon>Bacteria</taxon>
        <taxon>Candidatus Moduliflexota</taxon>
        <taxon>Candidatus Moduliflexia</taxon>
        <taxon>Candidatus Moduliflexales</taxon>
        <taxon>Candidatus Moduliflexaceae</taxon>
    </lineage>
</organism>
<dbReference type="HOGENOM" id="CLU_082944_0_0_0"/>
<name>A0A081BPM6_9BACT</name>
<dbReference type="STRING" id="1499966.U14_03593"/>
<dbReference type="Gene3D" id="3.60.10.10">
    <property type="entry name" value="Endonuclease/exonuclease/phosphatase"/>
    <property type="match status" value="1"/>
</dbReference>
<dbReference type="EMBL" id="DF820458">
    <property type="protein sequence ID" value="GAK52342.1"/>
    <property type="molecule type" value="Genomic_DNA"/>
</dbReference>
<reference evidence="2" key="1">
    <citation type="journal article" date="2015" name="PeerJ">
        <title>First genomic representation of candidate bacterial phylum KSB3 points to enhanced environmental sensing as a trigger of wastewater bulking.</title>
        <authorList>
            <person name="Sekiguchi Y."/>
            <person name="Ohashi A."/>
            <person name="Parks D.H."/>
            <person name="Yamauchi T."/>
            <person name="Tyson G.W."/>
            <person name="Hugenholtz P."/>
        </authorList>
    </citation>
    <scope>NUCLEOTIDE SEQUENCE [LARGE SCALE GENOMIC DNA]</scope>
</reference>
<keyword evidence="2" id="KW-0269">Exonuclease</keyword>
<evidence type="ECO:0000313" key="2">
    <source>
        <dbReference type="EMBL" id="GAK52342.1"/>
    </source>
</evidence>
<evidence type="ECO:0000259" key="1">
    <source>
        <dbReference type="Pfam" id="PF03372"/>
    </source>
</evidence>
<dbReference type="GO" id="GO:0004519">
    <property type="term" value="F:endonuclease activity"/>
    <property type="evidence" value="ECO:0007669"/>
    <property type="project" value="UniProtKB-KW"/>
</dbReference>
<evidence type="ECO:0000313" key="3">
    <source>
        <dbReference type="Proteomes" id="UP000030700"/>
    </source>
</evidence>
<dbReference type="InterPro" id="IPR036691">
    <property type="entry name" value="Endo/exonu/phosph_ase_sf"/>
</dbReference>
<dbReference type="InterPro" id="IPR051916">
    <property type="entry name" value="GPI-anchor_lipid_remodeler"/>
</dbReference>
<keyword evidence="3" id="KW-1185">Reference proteome</keyword>
<keyword evidence="2" id="KW-0378">Hydrolase</keyword>
<keyword evidence="2" id="KW-0255">Endonuclease</keyword>
<proteinExistence type="predicted"/>
<dbReference type="PANTHER" id="PTHR14859:SF1">
    <property type="entry name" value="PGAP2-INTERACTING PROTEIN"/>
    <property type="match status" value="1"/>
</dbReference>
<dbReference type="GO" id="GO:0006506">
    <property type="term" value="P:GPI anchor biosynthetic process"/>
    <property type="evidence" value="ECO:0007669"/>
    <property type="project" value="TreeGrafter"/>
</dbReference>
<dbReference type="GO" id="GO:0016020">
    <property type="term" value="C:membrane"/>
    <property type="evidence" value="ECO:0007669"/>
    <property type="project" value="GOC"/>
</dbReference>
<dbReference type="Proteomes" id="UP000030700">
    <property type="component" value="Unassembled WGS sequence"/>
</dbReference>
<dbReference type="GO" id="GO:0004527">
    <property type="term" value="F:exonuclease activity"/>
    <property type="evidence" value="ECO:0007669"/>
    <property type="project" value="UniProtKB-KW"/>
</dbReference>